<organism evidence="11 12">
    <name type="scientific">Babesia microti (strain RI)</name>
    <dbReference type="NCBI Taxonomy" id="1133968"/>
    <lineage>
        <taxon>Eukaryota</taxon>
        <taxon>Sar</taxon>
        <taxon>Alveolata</taxon>
        <taxon>Apicomplexa</taxon>
        <taxon>Aconoidasida</taxon>
        <taxon>Piroplasmida</taxon>
        <taxon>Babesiidae</taxon>
        <taxon>Babesia</taxon>
    </lineage>
</organism>
<dbReference type="InterPro" id="IPR001330">
    <property type="entry name" value="Prenyltrans"/>
</dbReference>
<dbReference type="GO" id="GO:0046872">
    <property type="term" value="F:metal ion binding"/>
    <property type="evidence" value="ECO:0007669"/>
    <property type="project" value="UniProtKB-KW"/>
</dbReference>
<evidence type="ECO:0000256" key="3">
    <source>
        <dbReference type="ARBA" id="ARBA00022602"/>
    </source>
</evidence>
<dbReference type="Proteomes" id="UP000002899">
    <property type="component" value="Chromosome II"/>
</dbReference>
<evidence type="ECO:0000256" key="6">
    <source>
        <dbReference type="ARBA" id="ARBA00022737"/>
    </source>
</evidence>
<reference evidence="11 12" key="1">
    <citation type="journal article" date="2012" name="Nucleic Acids Res.">
        <title>Sequencing of the smallest Apicomplexan genome from the human pathogen Babesia microti.</title>
        <authorList>
            <person name="Cornillot E."/>
            <person name="Hadj-Kaddour K."/>
            <person name="Dassouli A."/>
            <person name="Noel B."/>
            <person name="Ranwez V."/>
            <person name="Vacherie B."/>
            <person name="Augagneur Y."/>
            <person name="Bres V."/>
            <person name="Duclos A."/>
            <person name="Randazzo S."/>
            <person name="Carcy B."/>
            <person name="Debierre-Grockiego F."/>
            <person name="Delbecq S."/>
            <person name="Moubri-Menage K."/>
            <person name="Shams-Eldin H."/>
            <person name="Usmani-Brown S."/>
            <person name="Bringaud F."/>
            <person name="Wincker P."/>
            <person name="Vivares C.P."/>
            <person name="Schwarz R.T."/>
            <person name="Schetters T.P."/>
            <person name="Krause P.J."/>
            <person name="Gorenflot A."/>
            <person name="Berry V."/>
            <person name="Barbe V."/>
            <person name="Ben Mamoun C."/>
        </authorList>
    </citation>
    <scope>NUCLEOTIDE SEQUENCE [LARGE SCALE GENOMIC DNA]</scope>
    <source>
        <strain evidence="11 12">RI</strain>
    </source>
</reference>
<dbReference type="GO" id="GO:0004663">
    <property type="term" value="F:Rab geranylgeranyltransferase activity"/>
    <property type="evidence" value="ECO:0007669"/>
    <property type="project" value="TreeGrafter"/>
</dbReference>
<sequence>MTTCPLCTTNLEAHNNYFLNLLKGSKPLVSNVKEFGANFEKINFSEPFDQAFESCFISGIYWTLSSLIILNPHAKLVDIIKYDELIDIFNAVIACSQTLGSYALGFAPFYKNFYYSPTILHTLHAMQILVILSEDIGDYVTRWAATHSKMLINFLKLQILSNGSVSRTTYEGDIQSNNIQRNKLSSIKNSALCGDIRDVASLFGTVNLLHKLTGIDYSNEFANILPKTVEWIISCKNDDGGYGLRPGEESHIGACFCASAISKIKIIRDFTTDKEIAFCDTVSMCKWLKARQRTNGGISGHGDKAPDVCYSYWLLATLALTSNDGNGNCEINLDKLAKFINSCASPRGGFSKYPISQSGNGYFALLFDMENSPDPYHSFKSLVALSFIGRILSSLCIQHKLVSINPLTALIIHSNT</sequence>
<keyword evidence="6" id="KW-0677">Repeat</keyword>
<dbReference type="InterPro" id="IPR045089">
    <property type="entry name" value="PGGT1B-like"/>
</dbReference>
<evidence type="ECO:0000259" key="10">
    <source>
        <dbReference type="Pfam" id="PF00432"/>
    </source>
</evidence>
<dbReference type="VEuPathDB" id="PiroplasmaDB:BMR1_02g00350"/>
<evidence type="ECO:0000313" key="11">
    <source>
        <dbReference type="EMBL" id="CCF73236.1"/>
    </source>
</evidence>
<evidence type="ECO:0000256" key="4">
    <source>
        <dbReference type="ARBA" id="ARBA00022679"/>
    </source>
</evidence>
<gene>
    <name evidence="11" type="ORF">BMR1_02g00350</name>
</gene>
<dbReference type="PANTHER" id="PTHR11774">
    <property type="entry name" value="GERANYLGERANYL TRANSFERASE TYPE BETA SUBUNIT"/>
    <property type="match status" value="1"/>
</dbReference>
<dbReference type="AlphaFoldDB" id="I7IG05"/>
<evidence type="ECO:0000256" key="1">
    <source>
        <dbReference type="ARBA" id="ARBA00001947"/>
    </source>
</evidence>
<accession>I7IG05</accession>
<dbReference type="SUPFAM" id="SSF48239">
    <property type="entry name" value="Terpenoid cyclases/Protein prenyltransferases"/>
    <property type="match status" value="1"/>
</dbReference>
<evidence type="ECO:0000256" key="8">
    <source>
        <dbReference type="ARBA" id="ARBA00030816"/>
    </source>
</evidence>
<evidence type="ECO:0000256" key="2">
    <source>
        <dbReference type="ARBA" id="ARBA00010497"/>
    </source>
</evidence>
<dbReference type="Gene3D" id="1.50.10.20">
    <property type="match status" value="1"/>
</dbReference>
<keyword evidence="12" id="KW-1185">Reference proteome</keyword>
<evidence type="ECO:0000256" key="7">
    <source>
        <dbReference type="ARBA" id="ARBA00022833"/>
    </source>
</evidence>
<comment type="similarity">
    <text evidence="2">Belongs to the protein prenyltransferase subunit beta family.</text>
</comment>
<feature type="domain" description="Prenyltransferase alpha-alpha toroid" evidence="10">
    <location>
        <begin position="50"/>
        <end position="406"/>
    </location>
</feature>
<dbReference type="RefSeq" id="XP_012647845.1">
    <property type="nucleotide sequence ID" value="XM_012792391.1"/>
</dbReference>
<dbReference type="EMBL" id="FO082872">
    <property type="protein sequence ID" value="CCF73236.1"/>
    <property type="molecule type" value="Genomic_DNA"/>
</dbReference>
<protein>
    <recommendedName>
        <fullName evidence="8">Geranylgeranyl transferase type II subunit beta</fullName>
    </recommendedName>
    <alternativeName>
        <fullName evidence="9">Type II protein geranyl-geranyltransferase subunit beta</fullName>
    </alternativeName>
</protein>
<dbReference type="KEGG" id="bmic:BMR1_02g00350"/>
<name>I7IG05_BABMR</name>
<dbReference type="Pfam" id="PF00432">
    <property type="entry name" value="Prenyltrans"/>
    <property type="match status" value="1"/>
</dbReference>
<evidence type="ECO:0000256" key="9">
    <source>
        <dbReference type="ARBA" id="ARBA00032766"/>
    </source>
</evidence>
<evidence type="ECO:0000313" key="12">
    <source>
        <dbReference type="Proteomes" id="UP000002899"/>
    </source>
</evidence>
<reference evidence="11 12" key="3">
    <citation type="journal article" date="2016" name="Sci. Rep.">
        <title>Genome-wide diversity and gene expression profiling of Babesia microti isolates identify polymorphic genes that mediate host-pathogen interactions.</title>
        <authorList>
            <person name="Silva J.C."/>
            <person name="Cornillot E."/>
            <person name="McCracken C."/>
            <person name="Usmani-Brown S."/>
            <person name="Dwivedi A."/>
            <person name="Ifeonu O.O."/>
            <person name="Crabtree J."/>
            <person name="Gotia H.T."/>
            <person name="Virji A.Z."/>
            <person name="Reynes C."/>
            <person name="Colinge J."/>
            <person name="Kumar V."/>
            <person name="Lawres L."/>
            <person name="Pazzi J.E."/>
            <person name="Pablo J.V."/>
            <person name="Hung C."/>
            <person name="Brancato J."/>
            <person name="Kumari P."/>
            <person name="Orvis J."/>
            <person name="Tretina K."/>
            <person name="Chibucos M."/>
            <person name="Ott S."/>
            <person name="Sadzewicz L."/>
            <person name="Sengamalay N."/>
            <person name="Shetty A.C."/>
            <person name="Su Q."/>
            <person name="Tallon L."/>
            <person name="Fraser C.M."/>
            <person name="Frutos R."/>
            <person name="Molina D.M."/>
            <person name="Krause P.J."/>
            <person name="Ben Mamoun C."/>
        </authorList>
    </citation>
    <scope>NUCLEOTIDE SEQUENCE [LARGE SCALE GENOMIC DNA]</scope>
    <source>
        <strain evidence="11 12">RI</strain>
    </source>
</reference>
<dbReference type="OrthoDB" id="24893at2759"/>
<evidence type="ECO:0000256" key="5">
    <source>
        <dbReference type="ARBA" id="ARBA00022723"/>
    </source>
</evidence>
<dbReference type="GO" id="GO:0005968">
    <property type="term" value="C:Rab-protein geranylgeranyltransferase complex"/>
    <property type="evidence" value="ECO:0007669"/>
    <property type="project" value="TreeGrafter"/>
</dbReference>
<dbReference type="GeneID" id="24423860"/>
<comment type="cofactor">
    <cofactor evidence="1">
        <name>Zn(2+)</name>
        <dbReference type="ChEBI" id="CHEBI:29105"/>
    </cofactor>
</comment>
<keyword evidence="5" id="KW-0479">Metal-binding</keyword>
<keyword evidence="3" id="KW-0637">Prenyltransferase</keyword>
<proteinExistence type="inferred from homology"/>
<keyword evidence="7" id="KW-0862">Zinc</keyword>
<dbReference type="OMA" id="INSCASP"/>
<reference evidence="11 12" key="2">
    <citation type="journal article" date="2013" name="PLoS ONE">
        <title>Whole genome mapping and re-organization of the nuclear and mitochondrial genomes of Babesia microti isolates.</title>
        <authorList>
            <person name="Cornillot E."/>
            <person name="Dassouli A."/>
            <person name="Garg A."/>
            <person name="Pachikara N."/>
            <person name="Randazzo S."/>
            <person name="Depoix D."/>
            <person name="Carcy B."/>
            <person name="Delbecq S."/>
            <person name="Frutos R."/>
            <person name="Silva J.C."/>
            <person name="Sutton R."/>
            <person name="Krause P.J."/>
            <person name="Mamoun C.B."/>
        </authorList>
    </citation>
    <scope>NUCLEOTIDE SEQUENCE [LARGE SCALE GENOMIC DNA]</scope>
    <source>
        <strain evidence="11 12">RI</strain>
    </source>
</reference>
<dbReference type="InterPro" id="IPR008930">
    <property type="entry name" value="Terpenoid_cyclase/PrenylTrfase"/>
</dbReference>
<dbReference type="PANTHER" id="PTHR11774:SF11">
    <property type="entry name" value="GERANYLGERANYL TRANSFERASE TYPE-2 SUBUNIT BETA"/>
    <property type="match status" value="1"/>
</dbReference>
<keyword evidence="4 11" id="KW-0808">Transferase</keyword>